<comment type="caution">
    <text evidence="7">The sequence shown here is derived from an EMBL/GenBank/DDBJ whole genome shotgun (WGS) entry which is preliminary data.</text>
</comment>
<dbReference type="GO" id="GO:0046872">
    <property type="term" value="F:metal ion binding"/>
    <property type="evidence" value="ECO:0007669"/>
    <property type="project" value="UniProtKB-KW"/>
</dbReference>
<keyword evidence="8" id="KW-1185">Reference proteome</keyword>
<dbReference type="InterPro" id="IPR013154">
    <property type="entry name" value="ADH-like_N"/>
</dbReference>
<evidence type="ECO:0000313" key="7">
    <source>
        <dbReference type="EMBL" id="THH33343.1"/>
    </source>
</evidence>
<reference evidence="7 8" key="1">
    <citation type="submission" date="2019-02" db="EMBL/GenBank/DDBJ databases">
        <title>Genome sequencing of the rare red list fungi Antrodiella citrinella (Flaviporus citrinellus).</title>
        <authorList>
            <person name="Buettner E."/>
            <person name="Kellner H."/>
        </authorList>
    </citation>
    <scope>NUCLEOTIDE SEQUENCE [LARGE SCALE GENOMIC DNA]</scope>
    <source>
        <strain evidence="7 8">DSM 108506</strain>
    </source>
</reference>
<evidence type="ECO:0000256" key="4">
    <source>
        <dbReference type="ARBA" id="ARBA00022833"/>
    </source>
</evidence>
<dbReference type="Gene3D" id="3.90.180.10">
    <property type="entry name" value="Medium-chain alcohol dehydrogenases, catalytic domain"/>
    <property type="match status" value="1"/>
</dbReference>
<proteinExistence type="inferred from homology"/>
<name>A0A4V3XJJ8_9APHY</name>
<evidence type="ECO:0000259" key="6">
    <source>
        <dbReference type="Pfam" id="PF08240"/>
    </source>
</evidence>
<dbReference type="InterPro" id="IPR036291">
    <property type="entry name" value="NAD(P)-bd_dom_sf"/>
</dbReference>
<evidence type="ECO:0000256" key="3">
    <source>
        <dbReference type="ARBA" id="ARBA00022723"/>
    </source>
</evidence>
<dbReference type="GO" id="GO:0004022">
    <property type="term" value="F:alcohol dehydrogenase (NAD+) activity"/>
    <property type="evidence" value="ECO:0007669"/>
    <property type="project" value="TreeGrafter"/>
</dbReference>
<dbReference type="PANTHER" id="PTHR42940:SF7">
    <property type="entry name" value="ALCOHOL DEHYDROGENASE-LIKE N-TERMINAL DOMAIN-CONTAINING PROTEIN"/>
    <property type="match status" value="1"/>
</dbReference>
<evidence type="ECO:0000256" key="2">
    <source>
        <dbReference type="ARBA" id="ARBA00008072"/>
    </source>
</evidence>
<evidence type="ECO:0000313" key="8">
    <source>
        <dbReference type="Proteomes" id="UP000308730"/>
    </source>
</evidence>
<comment type="cofactor">
    <cofactor evidence="1">
        <name>Zn(2+)</name>
        <dbReference type="ChEBI" id="CHEBI:29105"/>
    </cofactor>
</comment>
<dbReference type="AlphaFoldDB" id="A0A4V3XJJ8"/>
<dbReference type="EMBL" id="SGPM01000007">
    <property type="protein sequence ID" value="THH33343.1"/>
    <property type="molecule type" value="Genomic_DNA"/>
</dbReference>
<dbReference type="SUPFAM" id="SSF51735">
    <property type="entry name" value="NAD(P)-binding Rossmann-fold domains"/>
    <property type="match status" value="1"/>
</dbReference>
<protein>
    <recommendedName>
        <fullName evidence="6">Alcohol dehydrogenase-like N-terminal domain-containing protein</fullName>
    </recommendedName>
</protein>
<dbReference type="OrthoDB" id="1879366at2759"/>
<gene>
    <name evidence="7" type="ORF">EUX98_g825</name>
</gene>
<dbReference type="Proteomes" id="UP000308730">
    <property type="component" value="Unassembled WGS sequence"/>
</dbReference>
<dbReference type="GO" id="GO:0005737">
    <property type="term" value="C:cytoplasm"/>
    <property type="evidence" value="ECO:0007669"/>
    <property type="project" value="TreeGrafter"/>
</dbReference>
<dbReference type="PANTHER" id="PTHR42940">
    <property type="entry name" value="ALCOHOL DEHYDROGENASE 1-RELATED"/>
    <property type="match status" value="1"/>
</dbReference>
<dbReference type="Gene3D" id="3.40.50.720">
    <property type="entry name" value="NAD(P)-binding Rossmann-like Domain"/>
    <property type="match status" value="1"/>
</dbReference>
<keyword evidence="4" id="KW-0862">Zinc</keyword>
<dbReference type="InterPro" id="IPR011032">
    <property type="entry name" value="GroES-like_sf"/>
</dbReference>
<organism evidence="7 8">
    <name type="scientific">Antrodiella citrinella</name>
    <dbReference type="NCBI Taxonomy" id="2447956"/>
    <lineage>
        <taxon>Eukaryota</taxon>
        <taxon>Fungi</taxon>
        <taxon>Dikarya</taxon>
        <taxon>Basidiomycota</taxon>
        <taxon>Agaricomycotina</taxon>
        <taxon>Agaricomycetes</taxon>
        <taxon>Polyporales</taxon>
        <taxon>Steccherinaceae</taxon>
        <taxon>Antrodiella</taxon>
    </lineage>
</organism>
<feature type="domain" description="Alcohol dehydrogenase-like N-terminal" evidence="6">
    <location>
        <begin position="31"/>
        <end position="140"/>
    </location>
</feature>
<sequence length="257" mass="27307">MLHPSSFTAYAFTEKNTPLKKLSIPWADPEQNQVVLKVKACGVCAGDTVPQLQAWPVALPRIPGHEFVGEIVAVGENETKFNIGEIVGGGWHAGHCSDCAQCRVGKFIGCTSRMAHGITHDGGYAEYVTIRREAVCRIPEGMAPEIAGPLLCAGVTMYNSLRNVDVRAGDIVAIHGIGGLGHLGIQFAAKMGYRAVALSSGPAKREDCMSFGAFAYLDASEVDQSAELQKMGGAKVLMLCAPTANVSGFVVILLLRY</sequence>
<evidence type="ECO:0000256" key="5">
    <source>
        <dbReference type="ARBA" id="ARBA00023002"/>
    </source>
</evidence>
<accession>A0A4V3XJJ8</accession>
<evidence type="ECO:0000256" key="1">
    <source>
        <dbReference type="ARBA" id="ARBA00001947"/>
    </source>
</evidence>
<keyword evidence="5" id="KW-0560">Oxidoreductase</keyword>
<dbReference type="SUPFAM" id="SSF50129">
    <property type="entry name" value="GroES-like"/>
    <property type="match status" value="1"/>
</dbReference>
<keyword evidence="3" id="KW-0479">Metal-binding</keyword>
<dbReference type="Pfam" id="PF08240">
    <property type="entry name" value="ADH_N"/>
    <property type="match status" value="1"/>
</dbReference>
<comment type="similarity">
    <text evidence="2">Belongs to the zinc-containing alcohol dehydrogenase family.</text>
</comment>